<keyword evidence="1" id="KW-0175">Coiled coil</keyword>
<reference evidence="3 4" key="1">
    <citation type="submission" date="2016-03" db="EMBL/GenBank/DDBJ databases">
        <authorList>
            <person name="Ploux O."/>
        </authorList>
    </citation>
    <scope>NUCLEOTIDE SEQUENCE [LARGE SCALE GENOMIC DNA]</scope>
    <source>
        <strain evidence="3 4">UAMH 11012</strain>
    </source>
</reference>
<dbReference type="EMBL" id="FJOG01000009">
    <property type="protein sequence ID" value="CZR57343.1"/>
    <property type="molecule type" value="Genomic_DNA"/>
</dbReference>
<gene>
    <name evidence="3" type="ORF">PAC_07232</name>
</gene>
<evidence type="ECO:0000256" key="2">
    <source>
        <dbReference type="SAM" id="MobiDB-lite"/>
    </source>
</evidence>
<keyword evidence="4" id="KW-1185">Reference proteome</keyword>
<dbReference type="OrthoDB" id="10471345at2759"/>
<evidence type="ECO:0000313" key="4">
    <source>
        <dbReference type="Proteomes" id="UP000184330"/>
    </source>
</evidence>
<evidence type="ECO:0000256" key="1">
    <source>
        <dbReference type="SAM" id="Coils"/>
    </source>
</evidence>
<feature type="region of interest" description="Disordered" evidence="2">
    <location>
        <begin position="266"/>
        <end position="300"/>
    </location>
</feature>
<dbReference type="Proteomes" id="UP000184330">
    <property type="component" value="Unassembled WGS sequence"/>
</dbReference>
<dbReference type="AlphaFoldDB" id="A0A1L7WX67"/>
<protein>
    <submittedName>
        <fullName evidence="3">Uncharacterized protein</fullName>
    </submittedName>
</protein>
<name>A0A1L7WX67_9HELO</name>
<organism evidence="3 4">
    <name type="scientific">Phialocephala subalpina</name>
    <dbReference type="NCBI Taxonomy" id="576137"/>
    <lineage>
        <taxon>Eukaryota</taxon>
        <taxon>Fungi</taxon>
        <taxon>Dikarya</taxon>
        <taxon>Ascomycota</taxon>
        <taxon>Pezizomycotina</taxon>
        <taxon>Leotiomycetes</taxon>
        <taxon>Helotiales</taxon>
        <taxon>Mollisiaceae</taxon>
        <taxon>Phialocephala</taxon>
        <taxon>Phialocephala fortinii species complex</taxon>
    </lineage>
</organism>
<evidence type="ECO:0000313" key="3">
    <source>
        <dbReference type="EMBL" id="CZR57343.1"/>
    </source>
</evidence>
<sequence length="322" mass="36262">MASTTVQHTGITNDRVRRKLGFNAEVTISTDGIVRNEFREYTQVYQDGAFTKFKPIFDAPYGVVADLLNGMENNARNQYMSNSWFEIAIDERDLHSTTSDLTILDELARLAPLLSRIQNLSIKVKIPATGWMVMTNEEDKVSSTRLKSMEAVLALPRGFSSNRNLLIPYILPFYALDTFTAWKLRLHVHGCRIQLADTTFIKAIDEKHAEIRREAKEEKDLKDAEQKEIVVTMGDTYHLGRAYASMMEEIDGAIVIHRSNNLIPIMASSPHKRNPRKNTSPGESSAKTVPGKSVPGKELCKYPHCKNAKCQSALCKSATRDQ</sequence>
<feature type="coiled-coil region" evidence="1">
    <location>
        <begin position="201"/>
        <end position="228"/>
    </location>
</feature>
<proteinExistence type="predicted"/>
<accession>A0A1L7WX67</accession>
<feature type="compositionally biased region" description="Polar residues" evidence="2">
    <location>
        <begin position="277"/>
        <end position="287"/>
    </location>
</feature>